<keyword evidence="3" id="KW-1185">Reference proteome</keyword>
<evidence type="ECO:0000313" key="2">
    <source>
        <dbReference type="EMBL" id="EAY04863.1"/>
    </source>
</evidence>
<protein>
    <recommendedName>
        <fullName evidence="4">Ubiquitin-like domain-containing protein</fullName>
    </recommendedName>
</protein>
<feature type="coiled-coil region" evidence="1">
    <location>
        <begin position="118"/>
        <end position="145"/>
    </location>
</feature>
<proteinExistence type="predicted"/>
<accession>A2ER44</accession>
<evidence type="ECO:0000256" key="1">
    <source>
        <dbReference type="SAM" id="Coils"/>
    </source>
</evidence>
<gene>
    <name evidence="2" type="ORF">TVAG_287770</name>
</gene>
<sequence>MKLQVGKLSGSFQTICVDINDTLNDALKSNNILPQQNSYFIPVSAGKVLCGSCTIQGLGLKDNQKIILTEKARPASQKHSTVLITQYERDEKIQNDILIEKCRIADIEFQGWECDSRFNLLMQDIYNEEKEAEQLEKEESEFTQVTVISKSKKISDQPLPHVFLMSEYL</sequence>
<evidence type="ECO:0008006" key="4">
    <source>
        <dbReference type="Google" id="ProtNLM"/>
    </source>
</evidence>
<dbReference type="KEGG" id="tva:4762728"/>
<dbReference type="VEuPathDB" id="TrichDB:TVAG_287770"/>
<dbReference type="InParanoid" id="A2ER44"/>
<name>A2ER44_TRIV3</name>
<dbReference type="VEuPathDB" id="TrichDB:TVAGG3_0784550"/>
<reference evidence="2" key="2">
    <citation type="journal article" date="2007" name="Science">
        <title>Draft genome sequence of the sexually transmitted pathogen Trichomonas vaginalis.</title>
        <authorList>
            <person name="Carlton J.M."/>
            <person name="Hirt R.P."/>
            <person name="Silva J.C."/>
            <person name="Delcher A.L."/>
            <person name="Schatz M."/>
            <person name="Zhao Q."/>
            <person name="Wortman J.R."/>
            <person name="Bidwell S.L."/>
            <person name="Alsmark U.C.M."/>
            <person name="Besteiro S."/>
            <person name="Sicheritz-Ponten T."/>
            <person name="Noel C.J."/>
            <person name="Dacks J.B."/>
            <person name="Foster P.G."/>
            <person name="Simillion C."/>
            <person name="Van de Peer Y."/>
            <person name="Miranda-Saavedra D."/>
            <person name="Barton G.J."/>
            <person name="Westrop G.D."/>
            <person name="Mueller S."/>
            <person name="Dessi D."/>
            <person name="Fiori P.L."/>
            <person name="Ren Q."/>
            <person name="Paulsen I."/>
            <person name="Zhang H."/>
            <person name="Bastida-Corcuera F.D."/>
            <person name="Simoes-Barbosa A."/>
            <person name="Brown M.T."/>
            <person name="Hayes R.D."/>
            <person name="Mukherjee M."/>
            <person name="Okumura C.Y."/>
            <person name="Schneider R."/>
            <person name="Smith A.J."/>
            <person name="Vanacova S."/>
            <person name="Villalvazo M."/>
            <person name="Haas B.J."/>
            <person name="Pertea M."/>
            <person name="Feldblyum T.V."/>
            <person name="Utterback T.R."/>
            <person name="Shu C.L."/>
            <person name="Osoegawa K."/>
            <person name="de Jong P.J."/>
            <person name="Hrdy I."/>
            <person name="Horvathova L."/>
            <person name="Zubacova Z."/>
            <person name="Dolezal P."/>
            <person name="Malik S.B."/>
            <person name="Logsdon J.M. Jr."/>
            <person name="Henze K."/>
            <person name="Gupta A."/>
            <person name="Wang C.C."/>
            <person name="Dunne R.L."/>
            <person name="Upcroft J.A."/>
            <person name="Upcroft P."/>
            <person name="White O."/>
            <person name="Salzberg S.L."/>
            <person name="Tang P."/>
            <person name="Chiu C.-H."/>
            <person name="Lee Y.-S."/>
            <person name="Embley T.M."/>
            <person name="Coombs G.H."/>
            <person name="Mottram J.C."/>
            <person name="Tachezy J."/>
            <person name="Fraser-Liggett C.M."/>
            <person name="Johnson P.J."/>
        </authorList>
    </citation>
    <scope>NUCLEOTIDE SEQUENCE [LARGE SCALE GENOMIC DNA]</scope>
    <source>
        <strain evidence="2">G3</strain>
    </source>
</reference>
<organism evidence="2 3">
    <name type="scientific">Trichomonas vaginalis (strain ATCC PRA-98 / G3)</name>
    <dbReference type="NCBI Taxonomy" id="412133"/>
    <lineage>
        <taxon>Eukaryota</taxon>
        <taxon>Metamonada</taxon>
        <taxon>Parabasalia</taxon>
        <taxon>Trichomonadida</taxon>
        <taxon>Trichomonadidae</taxon>
        <taxon>Trichomonas</taxon>
    </lineage>
</organism>
<evidence type="ECO:0000313" key="3">
    <source>
        <dbReference type="Proteomes" id="UP000001542"/>
    </source>
</evidence>
<keyword evidence="1" id="KW-0175">Coiled coil</keyword>
<dbReference type="AlphaFoldDB" id="A2ER44"/>
<reference evidence="2" key="1">
    <citation type="submission" date="2006-10" db="EMBL/GenBank/DDBJ databases">
        <authorList>
            <person name="Amadeo P."/>
            <person name="Zhao Q."/>
            <person name="Wortman J."/>
            <person name="Fraser-Liggett C."/>
            <person name="Carlton J."/>
        </authorList>
    </citation>
    <scope>NUCLEOTIDE SEQUENCE</scope>
    <source>
        <strain evidence="2">G3</strain>
    </source>
</reference>
<dbReference type="RefSeq" id="XP_001317086.1">
    <property type="nucleotide sequence ID" value="XM_001317051.1"/>
</dbReference>
<dbReference type="SMR" id="A2ER44"/>
<dbReference type="EMBL" id="DS113463">
    <property type="protein sequence ID" value="EAY04863.1"/>
    <property type="molecule type" value="Genomic_DNA"/>
</dbReference>
<dbReference type="Proteomes" id="UP000001542">
    <property type="component" value="Unassembled WGS sequence"/>
</dbReference>